<evidence type="ECO:0000313" key="2">
    <source>
        <dbReference type="Proteomes" id="UP001154922"/>
    </source>
</evidence>
<reference evidence="1 2" key="1">
    <citation type="journal article" date="2022" name="Int. J. Syst. Evol. Microbiol.">
        <title>Pseudomonas petroselini sp. nov., a pathogen causing bacterial rot of parsley in Japan.</title>
        <authorList>
            <person name="Sawada H."/>
            <person name="Fujikawa T."/>
            <person name="Osada S."/>
            <person name="Satou M."/>
        </authorList>
    </citation>
    <scope>NUCLEOTIDE SEQUENCE [LARGE SCALE GENOMIC DNA]</scope>
    <source>
        <strain evidence="1 2">MAFF 311096</strain>
    </source>
</reference>
<protein>
    <submittedName>
        <fullName evidence="1">Heme-binding protein</fullName>
    </submittedName>
</protein>
<dbReference type="PANTHER" id="PTHR34309:SF1">
    <property type="entry name" value="PROTEIN GLCG"/>
    <property type="match status" value="1"/>
</dbReference>
<organism evidence="1 2">
    <name type="scientific">Pseudomonas petroselini</name>
    <dbReference type="NCBI Taxonomy" id="2899822"/>
    <lineage>
        <taxon>Bacteria</taxon>
        <taxon>Pseudomonadati</taxon>
        <taxon>Pseudomonadota</taxon>
        <taxon>Gammaproteobacteria</taxon>
        <taxon>Pseudomonadales</taxon>
        <taxon>Pseudomonadaceae</taxon>
        <taxon>Pseudomonas</taxon>
    </lineage>
</organism>
<dbReference type="InterPro" id="IPR038084">
    <property type="entry name" value="PduO/GlcC-like_sf"/>
</dbReference>
<name>A0ABS8QWG8_9PSED</name>
<dbReference type="Pfam" id="PF03928">
    <property type="entry name" value="HbpS-like"/>
    <property type="match status" value="1"/>
</dbReference>
<comment type="caution">
    <text evidence="1">The sequence shown here is derived from an EMBL/GenBank/DDBJ whole genome shotgun (WGS) entry which is preliminary data.</text>
</comment>
<dbReference type="RefSeq" id="WP_231808728.1">
    <property type="nucleotide sequence ID" value="NZ_JAJOZG010000133.1"/>
</dbReference>
<evidence type="ECO:0000313" key="1">
    <source>
        <dbReference type="EMBL" id="MCD7039743.1"/>
    </source>
</evidence>
<dbReference type="SUPFAM" id="SSF143744">
    <property type="entry name" value="GlcG-like"/>
    <property type="match status" value="1"/>
</dbReference>
<dbReference type="InterPro" id="IPR005624">
    <property type="entry name" value="PduO/GlcC-like"/>
</dbReference>
<dbReference type="PANTHER" id="PTHR34309">
    <property type="entry name" value="SLR1406 PROTEIN"/>
    <property type="match status" value="1"/>
</dbReference>
<gene>
    <name evidence="1" type="ORF">LRQ20_15580</name>
</gene>
<dbReference type="Gene3D" id="3.30.450.150">
    <property type="entry name" value="Haem-degrading domain"/>
    <property type="match status" value="1"/>
</dbReference>
<dbReference type="EMBL" id="JAJOZI010000077">
    <property type="protein sequence ID" value="MCD7039743.1"/>
    <property type="molecule type" value="Genomic_DNA"/>
</dbReference>
<dbReference type="Proteomes" id="UP001154922">
    <property type="component" value="Unassembled WGS sequence"/>
</dbReference>
<dbReference type="InterPro" id="IPR052517">
    <property type="entry name" value="GlcG_carb_metab_protein"/>
</dbReference>
<proteinExistence type="predicted"/>
<accession>A0ABS8QWG8</accession>
<sequence length="136" mass="13636">MNFPLEMAEAVVAAAIAATSAKGFPAVNISIVDVAAHPVLFARMDGALLGAIDVATRKARTAALFQTDSAVLGKIAQPGATSYSLEYTNGGLISFGGGVVLRDRNGDVLGAVGISGASVEQDEIIAHAAALVALNA</sequence>
<keyword evidence="2" id="KW-1185">Reference proteome</keyword>
<reference evidence="1 2" key="2">
    <citation type="journal article" date="2023" name="Plant Pathol.">
        <title>Dismantling and reorganizing Pseudomonas marginalis sensu#lato.</title>
        <authorList>
            <person name="Sawada H."/>
            <person name="Fujikawa T."/>
            <person name="Satou M."/>
        </authorList>
    </citation>
    <scope>NUCLEOTIDE SEQUENCE [LARGE SCALE GENOMIC DNA]</scope>
    <source>
        <strain evidence="1 2">MAFF 311096</strain>
    </source>
</reference>